<dbReference type="PROSITE" id="PS51903">
    <property type="entry name" value="CLP_R"/>
    <property type="match status" value="1"/>
</dbReference>
<evidence type="ECO:0000313" key="7">
    <source>
        <dbReference type="Proteomes" id="UP000030645"/>
    </source>
</evidence>
<evidence type="ECO:0000256" key="2">
    <source>
        <dbReference type="ARBA" id="ARBA00022737"/>
    </source>
</evidence>
<dbReference type="Pfam" id="PF23569">
    <property type="entry name" value="NBD_SMAX1"/>
    <property type="match status" value="1"/>
</dbReference>
<dbReference type="AlphaFoldDB" id="W9RPG1"/>
<dbReference type="InterPro" id="IPR058680">
    <property type="entry name" value="NBD_SMAX1-like"/>
</dbReference>
<gene>
    <name evidence="6" type="ORF">L484_018832</name>
</gene>
<dbReference type="PANTHER" id="PTHR43572:SF31">
    <property type="entry name" value="PROTEIN SMAX1-LIKE 3"/>
    <property type="match status" value="1"/>
</dbReference>
<evidence type="ECO:0000256" key="3">
    <source>
        <dbReference type="PROSITE-ProRule" id="PRU01251"/>
    </source>
</evidence>
<dbReference type="Gene3D" id="1.10.1780.10">
    <property type="entry name" value="Clp, N-terminal domain"/>
    <property type="match status" value="1"/>
</dbReference>
<evidence type="ECO:0000259" key="5">
    <source>
        <dbReference type="PROSITE" id="PS51903"/>
    </source>
</evidence>
<dbReference type="InterPro" id="IPR036628">
    <property type="entry name" value="Clp_N_dom_sf"/>
</dbReference>
<dbReference type="eggNOG" id="KOG1051">
    <property type="taxonomic scope" value="Eukaryota"/>
</dbReference>
<dbReference type="Proteomes" id="UP000030645">
    <property type="component" value="Unassembled WGS sequence"/>
</dbReference>
<evidence type="ECO:0000313" key="6">
    <source>
        <dbReference type="EMBL" id="EXC01920.1"/>
    </source>
</evidence>
<dbReference type="Gene3D" id="3.40.50.300">
    <property type="entry name" value="P-loop containing nucleotide triphosphate hydrolases"/>
    <property type="match status" value="2"/>
</dbReference>
<dbReference type="KEGG" id="mnt:21401792"/>
<protein>
    <submittedName>
        <fullName evidence="6">Chaperone protein</fullName>
    </submittedName>
</protein>
<dbReference type="OrthoDB" id="750498at2759"/>
<dbReference type="InterPro" id="IPR051650">
    <property type="entry name" value="SL_signaling_regulator"/>
</dbReference>
<organism evidence="6 7">
    <name type="scientific">Morus notabilis</name>
    <dbReference type="NCBI Taxonomy" id="981085"/>
    <lineage>
        <taxon>Eukaryota</taxon>
        <taxon>Viridiplantae</taxon>
        <taxon>Streptophyta</taxon>
        <taxon>Embryophyta</taxon>
        <taxon>Tracheophyta</taxon>
        <taxon>Spermatophyta</taxon>
        <taxon>Magnoliopsida</taxon>
        <taxon>eudicotyledons</taxon>
        <taxon>Gunneridae</taxon>
        <taxon>Pentapetalae</taxon>
        <taxon>rosids</taxon>
        <taxon>fabids</taxon>
        <taxon>Rosales</taxon>
        <taxon>Moraceae</taxon>
        <taxon>Moreae</taxon>
        <taxon>Morus</taxon>
    </lineage>
</organism>
<feature type="compositionally biased region" description="Low complexity" evidence="4">
    <location>
        <begin position="599"/>
        <end position="612"/>
    </location>
</feature>
<dbReference type="InterPro" id="IPR004176">
    <property type="entry name" value="Clp_R_N"/>
</dbReference>
<keyword evidence="7" id="KW-1185">Reference proteome</keyword>
<dbReference type="InterPro" id="IPR027417">
    <property type="entry name" value="P-loop_NTPase"/>
</dbReference>
<name>W9RPG1_9ROSA</name>
<evidence type="ECO:0000256" key="4">
    <source>
        <dbReference type="SAM" id="MobiDB-lite"/>
    </source>
</evidence>
<reference evidence="7" key="1">
    <citation type="submission" date="2013-01" db="EMBL/GenBank/DDBJ databases">
        <title>Draft Genome Sequence of a Mulberry Tree, Morus notabilis C.K. Schneid.</title>
        <authorList>
            <person name="He N."/>
            <person name="Zhao S."/>
        </authorList>
    </citation>
    <scope>NUCLEOTIDE SEQUENCE</scope>
</reference>
<feature type="domain" description="Clp R" evidence="5">
    <location>
        <begin position="8"/>
        <end position="173"/>
    </location>
</feature>
<sequence>MRAGGCSLQQGLTADAASVVKQAVTLARRRGHAQVTPLHVANTMLASSTGLLRTACLQSHSHPLQCKALELCFNVALNRLPASNSSPMLGNHHHHTQHPSISNALIAAFKRAQAHQRRGSIENQQQPLLAVKIELEQLIISILDDPSVSRVMREAGFSSTQVKSNIEQAVSLEICSQSSTNPNSVSSNNNKSKESNLLVLSHQQSPMVINGSKVGKPAVSSEPVRNEDVMSVIEILVSKKKRSVVVVGECISNIEGVVRGVMDKVEKELLEVPEGLRGVKFIPLTLSSFGNSSRVEVEQKFVELKNLLRSCVAKGVILYLGDLQWTSEYRTSSSGDHGRGYYCPVEHMIMEIGKLVCGIGENGKFWLMGIATFQTYMRCKSGYPSLETIWGIHPLTIPADSLRLSLLTTGSDLKSDESATKITNGTSKSLIVEVTGDKHDQLKCCAECSAKFEAEAKTFQNSNSSNSQYSTTSNLPAWLQHCRSNNDQNCVPVADLCKKWNSFCYSTHQHRQANSNYYSEKNPITFSSVSPSSSASGFSYDHLHHHQQNPNQSWRDHGFWVSAETPNKSTISTIIEPSLRMYFQDNKENNPSKQPMLFSSNPNSTPTSASSSDVMDAEYSHKFKELNSENLKTLCIALEKKVPWQKDIIPEIASTILKCRSGMVRRKGKFGLNMNTADQNLQAKEETWLVFQGVDTDAKEKIAKELAKLVFGSTNEFVSIALSSFSLTRADSTEDCGRNNVNKRSRDEQSCGTYIERFGEAVSLNPHRVFLVEDVEQADYFSQMGFKRAVESGRVMNSSGEEVELRDAIVILSCESFSSRSRACSPPSRQKIESDHQLKDHDYHDHQVVEETSPCVSLDLNISFDDQMDENESPGDDEDHSIDDIGLLESVDRRIIFKIQELS</sequence>
<evidence type="ECO:0000256" key="1">
    <source>
        <dbReference type="ARBA" id="ARBA00008675"/>
    </source>
</evidence>
<keyword evidence="2 3" id="KW-0677">Repeat</keyword>
<proteinExistence type="inferred from homology"/>
<dbReference type="PANTHER" id="PTHR43572">
    <property type="entry name" value="CHAPERONE PROTEIN CLPD, CHLOROPLASTIC"/>
    <property type="match status" value="1"/>
</dbReference>
<feature type="region of interest" description="Disordered" evidence="4">
    <location>
        <begin position="590"/>
        <end position="612"/>
    </location>
</feature>
<dbReference type="EMBL" id="KE345337">
    <property type="protein sequence ID" value="EXC01920.1"/>
    <property type="molecule type" value="Genomic_DNA"/>
</dbReference>
<dbReference type="SUPFAM" id="SSF81923">
    <property type="entry name" value="Double Clp-N motif"/>
    <property type="match status" value="1"/>
</dbReference>
<accession>W9RPG1</accession>
<comment type="similarity">
    <text evidence="1">Belongs to the ClpA/ClpB family.</text>
</comment>
<dbReference type="STRING" id="981085.W9RPG1"/>